<feature type="region of interest" description="Disordered" evidence="1">
    <location>
        <begin position="68"/>
        <end position="139"/>
    </location>
</feature>
<feature type="signal peptide" evidence="2">
    <location>
        <begin position="1"/>
        <end position="17"/>
    </location>
</feature>
<name>A0A6A5X8E0_9PLEO</name>
<evidence type="ECO:0008006" key="5">
    <source>
        <dbReference type="Google" id="ProtNLM"/>
    </source>
</evidence>
<gene>
    <name evidence="3" type="ORF">BU24DRAFT_87114</name>
</gene>
<keyword evidence="4" id="KW-1185">Reference proteome</keyword>
<protein>
    <recommendedName>
        <fullName evidence="5">Transglycosylase SLT domain-containing protein</fullName>
    </recommendedName>
</protein>
<evidence type="ECO:0000313" key="3">
    <source>
        <dbReference type="EMBL" id="KAF2009315.1"/>
    </source>
</evidence>
<evidence type="ECO:0000256" key="1">
    <source>
        <dbReference type="SAM" id="MobiDB-lite"/>
    </source>
</evidence>
<dbReference type="GeneID" id="54292128"/>
<feature type="compositionally biased region" description="Low complexity" evidence="1">
    <location>
        <begin position="68"/>
        <end position="95"/>
    </location>
</feature>
<dbReference type="Proteomes" id="UP000799778">
    <property type="component" value="Unassembled WGS sequence"/>
</dbReference>
<reference evidence="3" key="1">
    <citation type="journal article" date="2020" name="Stud. Mycol.">
        <title>101 Dothideomycetes genomes: a test case for predicting lifestyles and emergence of pathogens.</title>
        <authorList>
            <person name="Haridas S."/>
            <person name="Albert R."/>
            <person name="Binder M."/>
            <person name="Bloem J."/>
            <person name="Labutti K."/>
            <person name="Salamov A."/>
            <person name="Andreopoulos B."/>
            <person name="Baker S."/>
            <person name="Barry K."/>
            <person name="Bills G."/>
            <person name="Bluhm B."/>
            <person name="Cannon C."/>
            <person name="Castanera R."/>
            <person name="Culley D."/>
            <person name="Daum C."/>
            <person name="Ezra D."/>
            <person name="Gonzalez J."/>
            <person name="Henrissat B."/>
            <person name="Kuo A."/>
            <person name="Liang C."/>
            <person name="Lipzen A."/>
            <person name="Lutzoni F."/>
            <person name="Magnuson J."/>
            <person name="Mondo S."/>
            <person name="Nolan M."/>
            <person name="Ohm R."/>
            <person name="Pangilinan J."/>
            <person name="Park H.-J."/>
            <person name="Ramirez L."/>
            <person name="Alfaro M."/>
            <person name="Sun H."/>
            <person name="Tritt A."/>
            <person name="Yoshinaga Y."/>
            <person name="Zwiers L.-H."/>
            <person name="Turgeon B."/>
            <person name="Goodwin S."/>
            <person name="Spatafora J."/>
            <person name="Crous P."/>
            <person name="Grigoriev I."/>
        </authorList>
    </citation>
    <scope>NUCLEOTIDE SEQUENCE</scope>
    <source>
        <strain evidence="3">CBS 175.79</strain>
    </source>
</reference>
<sequence>MRSTSAIIPLLFAGAYAWPSDKFVRQPEGEISSSAATSSVLPTATLEAESVTSDESLFAASVTGASATGASASASTATGAAQPSGTTSAGGPEPSAGGGSSETYDKGYGDKVETLREDLREKWYRPHTSKDGIDKPADPKSVYTCVGPEAKDYPGIDEWVSWETMWEINEPIIKEHNGGDTHNEKIKKAIEEVSEMSFVDARLILAVIMQESGGKVDVECTGPEKKDCGLMQIKGGVEGKPENIKQMILDGVFGVSQANWAPKGTPGFLTHLNGDKEGLGWLIDVAPKSFWDGNPFAAGHSYNAGRLSDEKLTHDDGAKSVWYPNDMASRLTGWDGGKPGCEKSITDPKCVALGLDARGSC</sequence>
<evidence type="ECO:0000313" key="4">
    <source>
        <dbReference type="Proteomes" id="UP000799778"/>
    </source>
</evidence>
<dbReference type="InterPro" id="IPR023346">
    <property type="entry name" value="Lysozyme-like_dom_sf"/>
</dbReference>
<keyword evidence="2" id="KW-0732">Signal</keyword>
<proteinExistence type="predicted"/>
<dbReference type="EMBL" id="ML978079">
    <property type="protein sequence ID" value="KAF2009315.1"/>
    <property type="molecule type" value="Genomic_DNA"/>
</dbReference>
<organism evidence="3 4">
    <name type="scientific">Aaosphaeria arxii CBS 175.79</name>
    <dbReference type="NCBI Taxonomy" id="1450172"/>
    <lineage>
        <taxon>Eukaryota</taxon>
        <taxon>Fungi</taxon>
        <taxon>Dikarya</taxon>
        <taxon>Ascomycota</taxon>
        <taxon>Pezizomycotina</taxon>
        <taxon>Dothideomycetes</taxon>
        <taxon>Pleosporomycetidae</taxon>
        <taxon>Pleosporales</taxon>
        <taxon>Pleosporales incertae sedis</taxon>
        <taxon>Aaosphaeria</taxon>
    </lineage>
</organism>
<dbReference type="AlphaFoldDB" id="A0A6A5X8E0"/>
<feature type="chain" id="PRO_5025469975" description="Transglycosylase SLT domain-containing protein" evidence="2">
    <location>
        <begin position="18"/>
        <end position="361"/>
    </location>
</feature>
<dbReference type="Gene3D" id="1.10.530.10">
    <property type="match status" value="1"/>
</dbReference>
<dbReference type="SUPFAM" id="SSF53955">
    <property type="entry name" value="Lysozyme-like"/>
    <property type="match status" value="1"/>
</dbReference>
<dbReference type="RefSeq" id="XP_033377654.1">
    <property type="nucleotide sequence ID" value="XM_033534731.1"/>
</dbReference>
<accession>A0A6A5X8E0</accession>
<evidence type="ECO:0000256" key="2">
    <source>
        <dbReference type="SAM" id="SignalP"/>
    </source>
</evidence>
<dbReference type="OrthoDB" id="1193027at2759"/>
<feature type="compositionally biased region" description="Basic and acidic residues" evidence="1">
    <location>
        <begin position="103"/>
        <end position="138"/>
    </location>
</feature>